<dbReference type="Proteomes" id="UP000053477">
    <property type="component" value="Unassembled WGS sequence"/>
</dbReference>
<dbReference type="InParanoid" id="A0A0H2SNH9"/>
<dbReference type="OrthoDB" id="3256525at2759"/>
<organism evidence="1 2">
    <name type="scientific">Schizopora paradoxa</name>
    <dbReference type="NCBI Taxonomy" id="27342"/>
    <lineage>
        <taxon>Eukaryota</taxon>
        <taxon>Fungi</taxon>
        <taxon>Dikarya</taxon>
        <taxon>Basidiomycota</taxon>
        <taxon>Agaricomycotina</taxon>
        <taxon>Agaricomycetes</taxon>
        <taxon>Hymenochaetales</taxon>
        <taxon>Schizoporaceae</taxon>
        <taxon>Schizopora</taxon>
    </lineage>
</organism>
<dbReference type="EMBL" id="KQ085893">
    <property type="protein sequence ID" value="KLO18621.1"/>
    <property type="molecule type" value="Genomic_DNA"/>
</dbReference>
<keyword evidence="2" id="KW-1185">Reference proteome</keyword>
<evidence type="ECO:0008006" key="3">
    <source>
        <dbReference type="Google" id="ProtNLM"/>
    </source>
</evidence>
<accession>A0A0H2SNH9</accession>
<gene>
    <name evidence="1" type="ORF">SCHPADRAFT_993501</name>
</gene>
<evidence type="ECO:0000313" key="2">
    <source>
        <dbReference type="Proteomes" id="UP000053477"/>
    </source>
</evidence>
<evidence type="ECO:0000313" key="1">
    <source>
        <dbReference type="EMBL" id="KLO18621.1"/>
    </source>
</evidence>
<proteinExistence type="predicted"/>
<dbReference type="AlphaFoldDB" id="A0A0H2SNH9"/>
<protein>
    <recommendedName>
        <fullName evidence="3">F-box domain-containing protein</fullName>
    </recommendedName>
</protein>
<name>A0A0H2SNH9_9AGAM</name>
<reference evidence="1 2" key="1">
    <citation type="submission" date="2015-04" db="EMBL/GenBank/DDBJ databases">
        <title>Complete genome sequence of Schizopora paradoxa KUC8140, a cosmopolitan wood degrader in East Asia.</title>
        <authorList>
            <consortium name="DOE Joint Genome Institute"/>
            <person name="Min B."/>
            <person name="Park H."/>
            <person name="Jang Y."/>
            <person name="Kim J.-J."/>
            <person name="Kim K.H."/>
            <person name="Pangilinan J."/>
            <person name="Lipzen A."/>
            <person name="Riley R."/>
            <person name="Grigoriev I.V."/>
            <person name="Spatafora J.W."/>
            <person name="Choi I.-G."/>
        </authorList>
    </citation>
    <scope>NUCLEOTIDE SEQUENCE [LARGE SCALE GENOMIC DNA]</scope>
    <source>
        <strain evidence="1 2">KUC8140</strain>
    </source>
</reference>
<sequence length="441" mass="50508">MSFTQELDVVPPSFTSATHSCSNIVSLPLELWLEVFSFACYVPGILDIANPRAIEAYSSDSNGIVLDNLISVAMKTKRAIGSVCRSWWWCIQPFMFEHIRIKSGAHALVVARRLEEVNERGTESCHPGRWVKRVEIHSSDQYWDEERSDAMVRILDNAPNVSVFSDLFCCSPSSILDHEPLLRKLAERCAHGSLRRLEWYSGSPSSLNRLLHNMEALEVLLIGRGFISSDFDSQINLPHLTTIVAGEYANSCRFQDVQCPSLKSLVVHRSVMPHSKFDIRSHFEIDGKVEHMRLNFEDWRTNYVPLENFNALTSLSFDFGRRFTASNIKELTHQLIERLEFANFAPHERYSRATWNCLREFMFGLLDKRALPSLSSIGFLVPERFLSHGQSLGSCRDLDEFWEPWMKACKSRNIQVDMSLGIEAQVGGIWRTFDIDHVLRS</sequence>